<dbReference type="Pfam" id="PF02563">
    <property type="entry name" value="Poly_export"/>
    <property type="match status" value="1"/>
</dbReference>
<evidence type="ECO:0000256" key="2">
    <source>
        <dbReference type="SAM" id="MobiDB-lite"/>
    </source>
</evidence>
<feature type="compositionally biased region" description="Low complexity" evidence="2">
    <location>
        <begin position="163"/>
        <end position="178"/>
    </location>
</feature>
<dbReference type="GO" id="GO:0015159">
    <property type="term" value="F:polysaccharide transmembrane transporter activity"/>
    <property type="evidence" value="ECO:0007669"/>
    <property type="project" value="InterPro"/>
</dbReference>
<evidence type="ECO:0000256" key="3">
    <source>
        <dbReference type="SAM" id="Phobius"/>
    </source>
</evidence>
<dbReference type="Gene3D" id="3.30.1950.10">
    <property type="entry name" value="wza like domain"/>
    <property type="match status" value="1"/>
</dbReference>
<dbReference type="KEGG" id="gxy:GLX_18800"/>
<feature type="transmembrane region" description="Helical" evidence="3">
    <location>
        <begin position="433"/>
        <end position="454"/>
    </location>
</feature>
<feature type="region of interest" description="Disordered" evidence="2">
    <location>
        <begin position="150"/>
        <end position="178"/>
    </location>
</feature>
<evidence type="ECO:0000256" key="1">
    <source>
        <dbReference type="ARBA" id="ARBA00022729"/>
    </source>
</evidence>
<accession>G2I034</accession>
<protein>
    <submittedName>
        <fullName evidence="5">Capsule polysaccharide export protein</fullName>
    </submittedName>
</protein>
<sequence length="455" mass="49360">MIVCLICVGYLPRLSYYPITLSCGATLTISCSPKDLNLFQRRVQNRRGSIALIGGLLLLTGCSALPDSGPTETQVNHAQRNPKKNTIGYGIIPITPELVGLLESKAPPLFSSLDNSDTHPLKNANDTVAPGDVLQVAIYEVGTSLFSPTSTTMAGGSGGSGNAMGSSNNMPSPSTPSSLPLLGVDGNGNVQIPFAGQINVWGMTTSQVAHAILDRLKQKSAAPQVMVRIATDIANSVMVYGGVRRPSRIPLTPNREHILDVIALAGGQEHVSQTQNQVQNQMDEDYMVRLTRNGRVTELPLKTVEDDPNQNIMVQPGDRIQLTYEPRTFTVFGASEHVNQIQFATPTLTMAEAISLAGGPIDSRADPNAVYLFRFEHTDILRRLGIAVDENAPTAPIIYQIDMMNPSNYFLAQRFMMRDKDLIYVASSRSNKFYKFFGLVSTIIAPGITAAWIVR</sequence>
<dbReference type="PANTHER" id="PTHR33619:SF3">
    <property type="entry name" value="POLYSACCHARIDE EXPORT PROTEIN GFCE-RELATED"/>
    <property type="match status" value="1"/>
</dbReference>
<dbReference type="eggNOG" id="COG1596">
    <property type="taxonomic scope" value="Bacteria"/>
</dbReference>
<dbReference type="PANTHER" id="PTHR33619">
    <property type="entry name" value="POLYSACCHARIDE EXPORT PROTEIN GFCE-RELATED"/>
    <property type="match status" value="1"/>
</dbReference>
<dbReference type="EMBL" id="AP012159">
    <property type="protein sequence ID" value="BAK84292.1"/>
    <property type="molecule type" value="Genomic_DNA"/>
</dbReference>
<dbReference type="HOGENOM" id="CLU_038343_4_0_5"/>
<dbReference type="AlphaFoldDB" id="G2I034"/>
<feature type="domain" description="Polysaccharide export protein N-terminal" evidence="4">
    <location>
        <begin position="124"/>
        <end position="229"/>
    </location>
</feature>
<keyword evidence="3" id="KW-1133">Transmembrane helix</keyword>
<dbReference type="InterPro" id="IPR049712">
    <property type="entry name" value="Poly_export"/>
</dbReference>
<name>G2I034_KOMMN</name>
<reference evidence="6" key="1">
    <citation type="journal article" date="2011" name="J. Bacteriol.">
        <title>Complete genome sequence of NBRC 3288, a unique cellulose-nonproducing strain of Gluconacetobacter xylinus isolated from vinegar.</title>
        <authorList>
            <person name="Ogino H."/>
            <person name="Azuma Y."/>
            <person name="Hosoyama A."/>
            <person name="Nakazawa H."/>
            <person name="Matsutani M."/>
            <person name="Hasegawa A."/>
            <person name="Otsuyama K."/>
            <person name="Matsushita K."/>
            <person name="Fujita N."/>
            <person name="Shirai M."/>
        </authorList>
    </citation>
    <scope>NUCLEOTIDE SEQUENCE [LARGE SCALE GENOMIC DNA]</scope>
    <source>
        <strain evidence="6">NBRC 3288 / BCRC 11682 / LMG 1693</strain>
    </source>
</reference>
<dbReference type="STRING" id="634177.GLX_18800"/>
<proteinExistence type="predicted"/>
<organism evidence="5 6">
    <name type="scientific">Komagataeibacter medellinensis (strain NBRC 3288 / BCRC 11682 / LMG 1693 / Kondo 51)</name>
    <name type="common">Gluconacetobacter medellinensis</name>
    <dbReference type="NCBI Taxonomy" id="634177"/>
    <lineage>
        <taxon>Bacteria</taxon>
        <taxon>Pseudomonadati</taxon>
        <taxon>Pseudomonadota</taxon>
        <taxon>Alphaproteobacteria</taxon>
        <taxon>Acetobacterales</taxon>
        <taxon>Acetobacteraceae</taxon>
        <taxon>Komagataeibacter</taxon>
    </lineage>
</organism>
<evidence type="ECO:0000259" key="4">
    <source>
        <dbReference type="Pfam" id="PF02563"/>
    </source>
</evidence>
<gene>
    <name evidence="5" type="ordered locus">GLX_18800</name>
</gene>
<dbReference type="Proteomes" id="UP000009044">
    <property type="component" value="Chromosome"/>
</dbReference>
<keyword evidence="1" id="KW-0732">Signal</keyword>
<evidence type="ECO:0000313" key="5">
    <source>
        <dbReference type="EMBL" id="BAK84292.1"/>
    </source>
</evidence>
<dbReference type="InterPro" id="IPR003715">
    <property type="entry name" value="Poly_export_N"/>
</dbReference>
<keyword evidence="3" id="KW-0472">Membrane</keyword>
<dbReference type="Gene3D" id="3.10.560.10">
    <property type="entry name" value="Outer membrane lipoprotein wza domain like"/>
    <property type="match status" value="2"/>
</dbReference>
<evidence type="ECO:0000313" key="6">
    <source>
        <dbReference type="Proteomes" id="UP000009044"/>
    </source>
</evidence>
<keyword evidence="3" id="KW-0812">Transmembrane</keyword>
<dbReference type="PATRIC" id="fig|634177.7.peg.2134"/>